<feature type="region of interest" description="Disordered" evidence="6">
    <location>
        <begin position="183"/>
        <end position="206"/>
    </location>
</feature>
<dbReference type="InterPro" id="IPR011024">
    <property type="entry name" value="G_crystallin-like"/>
</dbReference>
<dbReference type="PANTHER" id="PTHR11818">
    <property type="entry name" value="BETA/GAMMA CRYSTALLIN"/>
    <property type="match status" value="1"/>
</dbReference>
<feature type="region of interest" description="Disordered" evidence="6">
    <location>
        <begin position="398"/>
        <end position="421"/>
    </location>
</feature>
<keyword evidence="5" id="KW-0677">Repeat</keyword>
<keyword evidence="4" id="KW-0273">Eye lens protein</keyword>
<organism evidence="8 9">
    <name type="scientific">Felis catus</name>
    <name type="common">Cat</name>
    <name type="synonym">Felis silvestris catus</name>
    <dbReference type="NCBI Taxonomy" id="9685"/>
    <lineage>
        <taxon>Eukaryota</taxon>
        <taxon>Metazoa</taxon>
        <taxon>Chordata</taxon>
        <taxon>Craniata</taxon>
        <taxon>Vertebrata</taxon>
        <taxon>Euteleostomi</taxon>
        <taxon>Mammalia</taxon>
        <taxon>Eutheria</taxon>
        <taxon>Laurasiatheria</taxon>
        <taxon>Carnivora</taxon>
        <taxon>Feliformia</taxon>
        <taxon>Felidae</taxon>
        <taxon>Felinae</taxon>
        <taxon>Felis</taxon>
    </lineage>
</organism>
<dbReference type="GeneTree" id="ENSGT00940000159301"/>
<proteinExistence type="inferred from homology"/>
<protein>
    <recommendedName>
        <fullName evidence="7">Beta/gamma crystallin 'Greek key' domain-containing protein</fullName>
    </recommendedName>
</protein>
<evidence type="ECO:0000256" key="3">
    <source>
        <dbReference type="ARBA" id="ARBA00011245"/>
    </source>
</evidence>
<dbReference type="InterPro" id="IPR050252">
    <property type="entry name" value="Beta/Gamma-Crystallin"/>
</dbReference>
<reference evidence="8" key="2">
    <citation type="submission" date="2025-08" db="UniProtKB">
        <authorList>
            <consortium name="Ensembl"/>
        </authorList>
    </citation>
    <scope>IDENTIFICATION</scope>
    <source>
        <strain evidence="8">breed Abyssinian</strain>
    </source>
</reference>
<evidence type="ECO:0000256" key="2">
    <source>
        <dbReference type="ARBA" id="ARBA00009646"/>
    </source>
</evidence>
<evidence type="ECO:0000256" key="4">
    <source>
        <dbReference type="ARBA" id="ARBA00022613"/>
    </source>
</evidence>
<comment type="subunit">
    <text evidence="3">Monomer.</text>
</comment>
<sequence>MAQCSGKITFYEGKHFTGRKLEVYGDCDNFQDRGFMNRVNSIRVESGAWVCYDHPDFRGQQFILEHGNYPDFLCWNGHNDHMGSCRPVGMHGENFRMEIFEGCNFTGQCLEFQDDCPFLQSRGWAKNCVNAVKVYGDGANVCPQLKASGNPGVEFQNNSLPEKRPAKLCLARPESYLCEEGVLRPQPQSPNTHPGKTPGASLGKGGGGGWELRVLSAGARGLPELPLTQRLCMASPTSHPGLCSPPYGGSPFAPVTTFKKKKKSKPLARVMAWTTGSGGGDLRQALSWGLMGSLQAGLPTTSQTPAAVFHWFLSQLRIDLSPQTRVLGGIWREMCQVALPTSCYPPKEHSPCCGWATPPPPSLFMPGPQSHSRKPGRRLLQRPSLSFLFFLLGTPAYTPRNLGPEPPTGMRRGRRGEGQEG</sequence>
<reference evidence="8 9" key="1">
    <citation type="submission" date="2021-02" db="EMBL/GenBank/DDBJ databases">
        <title>Safari Cat Assemblies.</title>
        <authorList>
            <person name="Bredemeyer K.R."/>
            <person name="Murphy W.J."/>
        </authorList>
    </citation>
    <scope>NUCLEOTIDE SEQUENCE [LARGE SCALE GENOMIC DNA]</scope>
</reference>
<dbReference type="PANTHER" id="PTHR11818:SF22">
    <property type="entry name" value="GAMMA-CRYSTALLIN N"/>
    <property type="match status" value="1"/>
</dbReference>
<evidence type="ECO:0000259" key="7">
    <source>
        <dbReference type="PROSITE" id="PS50915"/>
    </source>
</evidence>
<dbReference type="PRINTS" id="PR01367">
    <property type="entry name" value="BGCRYSTALLIN"/>
</dbReference>
<dbReference type="InterPro" id="IPR001064">
    <property type="entry name" value="Beta/gamma_crystallin"/>
</dbReference>
<dbReference type="Gene3D" id="2.60.20.10">
    <property type="entry name" value="Crystallins"/>
    <property type="match status" value="2"/>
</dbReference>
<evidence type="ECO:0000313" key="9">
    <source>
        <dbReference type="Proteomes" id="UP000823872"/>
    </source>
</evidence>
<evidence type="ECO:0000256" key="6">
    <source>
        <dbReference type="SAM" id="MobiDB-lite"/>
    </source>
</evidence>
<comment type="function">
    <text evidence="1">Crystallins are the dominant structural components of the vertebrate eye lens.</text>
</comment>
<accession>A0ABI7XSX2</accession>
<feature type="domain" description="Beta/gamma crystallin 'Greek key'" evidence="7">
    <location>
        <begin position="47"/>
        <end position="89"/>
    </location>
</feature>
<dbReference type="SMART" id="SM00247">
    <property type="entry name" value="XTALbg"/>
    <property type="match status" value="1"/>
</dbReference>
<comment type="similarity">
    <text evidence="2">Belongs to the beta/gamma-crystallin family.</text>
</comment>
<dbReference type="PROSITE" id="PS50915">
    <property type="entry name" value="CRYSTALLIN_BETA_GAMMA"/>
    <property type="match status" value="2"/>
</dbReference>
<name>A0ABI7XSX2_FELCA</name>
<dbReference type="Proteomes" id="UP000823872">
    <property type="component" value="Chromosome A2"/>
</dbReference>
<evidence type="ECO:0000256" key="5">
    <source>
        <dbReference type="ARBA" id="ARBA00022737"/>
    </source>
</evidence>
<dbReference type="Pfam" id="PF00030">
    <property type="entry name" value="Crystall"/>
    <property type="match status" value="2"/>
</dbReference>
<evidence type="ECO:0000313" key="8">
    <source>
        <dbReference type="Ensembl" id="ENSFCTP00005025639.1"/>
    </source>
</evidence>
<evidence type="ECO:0000256" key="1">
    <source>
        <dbReference type="ARBA" id="ARBA00003689"/>
    </source>
</evidence>
<reference evidence="8" key="3">
    <citation type="submission" date="2025-09" db="UniProtKB">
        <authorList>
            <consortium name="Ensembl"/>
        </authorList>
    </citation>
    <scope>IDENTIFICATION</scope>
    <source>
        <strain evidence="8">breed Abyssinian</strain>
    </source>
</reference>
<keyword evidence="9" id="KW-1185">Reference proteome</keyword>
<feature type="domain" description="Beta/gamma crystallin 'Greek key'" evidence="7">
    <location>
        <begin position="6"/>
        <end position="46"/>
    </location>
</feature>
<dbReference type="Ensembl" id="ENSFCTT00005036927.1">
    <property type="protein sequence ID" value="ENSFCTP00005025639.1"/>
    <property type="gene ID" value="ENSFCTG00005013020.1"/>
</dbReference>
<gene>
    <name evidence="8" type="primary">CRYGN</name>
</gene>
<dbReference type="SUPFAM" id="SSF49695">
    <property type="entry name" value="gamma-Crystallin-like"/>
    <property type="match status" value="1"/>
</dbReference>